<dbReference type="GO" id="GO:0004497">
    <property type="term" value="F:monooxygenase activity"/>
    <property type="evidence" value="ECO:0007669"/>
    <property type="project" value="UniProtKB-KW"/>
</dbReference>
<reference evidence="2 3" key="1">
    <citation type="submission" date="2018-03" db="EMBL/GenBank/DDBJ databases">
        <title>Genomic Encyclopedia of Archaeal and Bacterial Type Strains, Phase II (KMG-II): from individual species to whole genera.</title>
        <authorList>
            <person name="Goeker M."/>
        </authorList>
    </citation>
    <scope>NUCLEOTIDE SEQUENCE [LARGE SCALE GENOMIC DNA]</scope>
    <source>
        <strain evidence="2 3">DSM 17586</strain>
    </source>
</reference>
<dbReference type="AlphaFoldDB" id="A0A2P8F1A0"/>
<proteinExistence type="predicted"/>
<dbReference type="PANTHER" id="PTHR34474">
    <property type="entry name" value="SIGNAL TRANSDUCTION PROTEIN TRAP"/>
    <property type="match status" value="1"/>
</dbReference>
<dbReference type="InterPro" id="IPR050404">
    <property type="entry name" value="Heme-degrading_MO"/>
</dbReference>
<dbReference type="InterPro" id="IPR011008">
    <property type="entry name" value="Dimeric_a/b-barrel"/>
</dbReference>
<sequence>MFVVANRIMVNPGYEAAFAERFRQRAGQVEQQPGFVRLEVMRPVNDGSPWVVMTHWRDKGAFDGWVASEDFKAAHRQSSLPKEAFGAGGGLEMHEVEIYAGSD</sequence>
<dbReference type="Gene3D" id="3.30.70.100">
    <property type="match status" value="1"/>
</dbReference>
<keyword evidence="2" id="KW-0560">Oxidoreductase</keyword>
<name>A0A2P8F1A0_9GAMM</name>
<dbReference type="EMBL" id="PYGI01000004">
    <property type="protein sequence ID" value="PSL15486.1"/>
    <property type="molecule type" value="Genomic_DNA"/>
</dbReference>
<protein>
    <submittedName>
        <fullName evidence="2">Heme-degrading monooxygenase HmoA</fullName>
    </submittedName>
</protein>
<dbReference type="SUPFAM" id="SSF54909">
    <property type="entry name" value="Dimeric alpha+beta barrel"/>
    <property type="match status" value="1"/>
</dbReference>
<dbReference type="PANTHER" id="PTHR34474:SF2">
    <property type="entry name" value="SIGNAL TRANSDUCTION PROTEIN TRAP"/>
    <property type="match status" value="1"/>
</dbReference>
<evidence type="ECO:0000259" key="1">
    <source>
        <dbReference type="PROSITE" id="PS51725"/>
    </source>
</evidence>
<organism evidence="2 3">
    <name type="scientific">Marinobacterium halophilum</name>
    <dbReference type="NCBI Taxonomy" id="267374"/>
    <lineage>
        <taxon>Bacteria</taxon>
        <taxon>Pseudomonadati</taxon>
        <taxon>Pseudomonadota</taxon>
        <taxon>Gammaproteobacteria</taxon>
        <taxon>Oceanospirillales</taxon>
        <taxon>Oceanospirillaceae</taxon>
        <taxon>Marinobacterium</taxon>
    </lineage>
</organism>
<evidence type="ECO:0000313" key="3">
    <source>
        <dbReference type="Proteomes" id="UP000242133"/>
    </source>
</evidence>
<feature type="domain" description="ABM" evidence="1">
    <location>
        <begin position="2"/>
        <end position="93"/>
    </location>
</feature>
<accession>A0A2P8F1A0</accession>
<keyword evidence="2" id="KW-0503">Monooxygenase</keyword>
<keyword evidence="3" id="KW-1185">Reference proteome</keyword>
<evidence type="ECO:0000313" key="2">
    <source>
        <dbReference type="EMBL" id="PSL15486.1"/>
    </source>
</evidence>
<dbReference type="PROSITE" id="PS51725">
    <property type="entry name" value="ABM"/>
    <property type="match status" value="1"/>
</dbReference>
<comment type="caution">
    <text evidence="2">The sequence shown here is derived from an EMBL/GenBank/DDBJ whole genome shotgun (WGS) entry which is preliminary data.</text>
</comment>
<dbReference type="Proteomes" id="UP000242133">
    <property type="component" value="Unassembled WGS sequence"/>
</dbReference>
<gene>
    <name evidence="2" type="ORF">CLV44_10497</name>
</gene>
<dbReference type="InterPro" id="IPR007138">
    <property type="entry name" value="ABM_dom"/>
</dbReference>
<dbReference type="Pfam" id="PF03992">
    <property type="entry name" value="ABM"/>
    <property type="match status" value="1"/>
</dbReference>
<dbReference type="OrthoDB" id="9798115at2"/>
<dbReference type="RefSeq" id="WP_106590822.1">
    <property type="nucleotide sequence ID" value="NZ_PYGI01000004.1"/>
</dbReference>